<dbReference type="Proteomes" id="UP001642520">
    <property type="component" value="Unassembled WGS sequence"/>
</dbReference>
<feature type="transmembrane region" description="Helical" evidence="8">
    <location>
        <begin position="368"/>
        <end position="387"/>
    </location>
</feature>
<keyword evidence="6" id="KW-0675">Receptor</keyword>
<feature type="transmembrane region" description="Helical" evidence="8">
    <location>
        <begin position="603"/>
        <end position="628"/>
    </location>
</feature>
<feature type="chain" id="PRO_5047401913" evidence="9">
    <location>
        <begin position="27"/>
        <end position="635"/>
    </location>
</feature>
<keyword evidence="7" id="KW-0325">Glycoprotein</keyword>
<evidence type="ECO:0000256" key="7">
    <source>
        <dbReference type="ARBA" id="ARBA00023180"/>
    </source>
</evidence>
<feature type="signal peptide" evidence="9">
    <location>
        <begin position="1"/>
        <end position="26"/>
    </location>
</feature>
<evidence type="ECO:0000256" key="3">
    <source>
        <dbReference type="ARBA" id="ARBA00022692"/>
    </source>
</evidence>
<keyword evidence="4 8" id="KW-1133">Transmembrane helix</keyword>
<evidence type="ECO:0000256" key="6">
    <source>
        <dbReference type="ARBA" id="ARBA00023170"/>
    </source>
</evidence>
<keyword evidence="5 8" id="KW-0472">Membrane</keyword>
<evidence type="ECO:0000313" key="10">
    <source>
        <dbReference type="EMBL" id="CAL7938388.1"/>
    </source>
</evidence>
<dbReference type="PANTHER" id="PTHR42643:SF24">
    <property type="entry name" value="IONOTROPIC RECEPTOR 60A"/>
    <property type="match status" value="1"/>
</dbReference>
<evidence type="ECO:0000256" key="1">
    <source>
        <dbReference type="ARBA" id="ARBA00004651"/>
    </source>
</evidence>
<gene>
    <name evidence="10" type="ORF">XYLVIOL_LOCUS3257</name>
</gene>
<comment type="subcellular location">
    <subcellularLocation>
        <location evidence="1">Cell membrane</location>
        <topology evidence="1">Multi-pass membrane protein</topology>
    </subcellularLocation>
</comment>
<dbReference type="InterPro" id="IPR052192">
    <property type="entry name" value="Insect_Ionotropic_Sensory_Rcpt"/>
</dbReference>
<reference evidence="10 11" key="1">
    <citation type="submission" date="2024-08" db="EMBL/GenBank/DDBJ databases">
        <authorList>
            <person name="Will J Nash"/>
            <person name="Angela Man"/>
            <person name="Seanna McTaggart"/>
            <person name="Kendall Baker"/>
            <person name="Tom Barker"/>
            <person name="Leah Catchpole"/>
            <person name="Alex Durrant"/>
            <person name="Karim Gharbi"/>
            <person name="Naomi Irish"/>
            <person name="Gemy Kaithakottil"/>
            <person name="Debby Ku"/>
            <person name="Aaliyah Providence"/>
            <person name="Felix Shaw"/>
            <person name="David Swarbreck"/>
            <person name="Chris Watkins"/>
            <person name="Ann M. McCartney"/>
            <person name="Giulio Formenti"/>
            <person name="Alice Mouton"/>
            <person name="Noel Vella"/>
            <person name="Bjorn M von Reumont"/>
            <person name="Adriana Vella"/>
            <person name="Wilfried Haerty"/>
        </authorList>
    </citation>
    <scope>NUCLEOTIDE SEQUENCE [LARGE SCALE GENOMIC DNA]</scope>
</reference>
<keyword evidence="9" id="KW-0732">Signal</keyword>
<comment type="caution">
    <text evidence="10">The sequence shown here is derived from an EMBL/GenBank/DDBJ whole genome shotgun (WGS) entry which is preliminary data.</text>
</comment>
<evidence type="ECO:0000256" key="8">
    <source>
        <dbReference type="SAM" id="Phobius"/>
    </source>
</evidence>
<dbReference type="PANTHER" id="PTHR42643">
    <property type="entry name" value="IONOTROPIC RECEPTOR 20A-RELATED"/>
    <property type="match status" value="1"/>
</dbReference>
<protein>
    <submittedName>
        <fullName evidence="10">Uncharacterized protein</fullName>
    </submittedName>
</protein>
<evidence type="ECO:0000313" key="11">
    <source>
        <dbReference type="Proteomes" id="UP001642520"/>
    </source>
</evidence>
<dbReference type="EMBL" id="CAXAJV020001288">
    <property type="protein sequence ID" value="CAL7938388.1"/>
    <property type="molecule type" value="Genomic_DNA"/>
</dbReference>
<organism evidence="10 11">
    <name type="scientific">Xylocopa violacea</name>
    <name type="common">Violet carpenter bee</name>
    <name type="synonym">Apis violacea</name>
    <dbReference type="NCBI Taxonomy" id="135666"/>
    <lineage>
        <taxon>Eukaryota</taxon>
        <taxon>Metazoa</taxon>
        <taxon>Ecdysozoa</taxon>
        <taxon>Arthropoda</taxon>
        <taxon>Hexapoda</taxon>
        <taxon>Insecta</taxon>
        <taxon>Pterygota</taxon>
        <taxon>Neoptera</taxon>
        <taxon>Endopterygota</taxon>
        <taxon>Hymenoptera</taxon>
        <taxon>Apocrita</taxon>
        <taxon>Aculeata</taxon>
        <taxon>Apoidea</taxon>
        <taxon>Anthophila</taxon>
        <taxon>Apidae</taxon>
        <taxon>Xylocopa</taxon>
        <taxon>Xylocopa</taxon>
    </lineage>
</organism>
<keyword evidence="3 8" id="KW-0812">Transmembrane</keyword>
<evidence type="ECO:0000256" key="9">
    <source>
        <dbReference type="SAM" id="SignalP"/>
    </source>
</evidence>
<evidence type="ECO:0000256" key="2">
    <source>
        <dbReference type="ARBA" id="ARBA00022475"/>
    </source>
</evidence>
<name>A0ABP1NF52_XYLVO</name>
<keyword evidence="11" id="KW-1185">Reference proteome</keyword>
<proteinExistence type="predicted"/>
<accession>A0ABP1NF52</accession>
<dbReference type="SUPFAM" id="SSF53850">
    <property type="entry name" value="Periplasmic binding protein-like II"/>
    <property type="match status" value="1"/>
</dbReference>
<sequence>MSLVPSNLRRFTSLLLVFAFARPVNFIVVPETYVEIREQEGEREIAFEEENESGDRRYIVESLTNDEEEREEFFGSVPCIESFLKKHLVKSFSTSFLTPDDEETVHSVFHALVANVNGYLALYRHNLDRDLTTLKRAKSTIILTSSIGNLNVSSHIISPCDRSCPYVAIPITRFLDEESFLEQADVLARAMWTRRISTVVILARVRDSVLAGGSIAFQPDKPCTPAPSVILDKCEGGSWSSSLKGIKQPEMNRCILKIAYFDEPPYVITSNDSERLDGFEGQLTEAVMRNQEIDRVRIEWTDNASYTEQIQTVLYSETMADLVIGRVLQQSNPDIDYSTAYDMLQVVWVVPKVSNVSLKGLVQPFQPYIWASIGCTLLLAFVVKIFLKNDLSWLDTFALIIGVSVARQPTRLSIKIRFISWSIFGLFLTQFYVDSLADHLINTSGLKIDTIEELMSSSFNIGGTSALAGLFDGFTQDEVTVRIRDTMVIFDQQEYAQQFADLVEGKNSSFALMVVLNSSRSGVIDTVHAYTMTTDVICSSPLAVAAWRGFPYFERINDKIHHYIDFGIFDMMIELAIGRETRAMLSKAEQNKEYKSELHLEQFVPAFLLMLIGFSSGFLFFILEIALYPSKLLLQ</sequence>
<evidence type="ECO:0000256" key="5">
    <source>
        <dbReference type="ARBA" id="ARBA00023136"/>
    </source>
</evidence>
<evidence type="ECO:0000256" key="4">
    <source>
        <dbReference type="ARBA" id="ARBA00022989"/>
    </source>
</evidence>
<keyword evidence="2" id="KW-1003">Cell membrane</keyword>